<keyword evidence="3" id="KW-0274">FAD</keyword>
<keyword evidence="2" id="KW-0285">Flavoprotein</keyword>
<dbReference type="InterPro" id="IPR017584">
    <property type="entry name" value="Pyridine_nucleo_diS_OxRdtase_N"/>
</dbReference>
<evidence type="ECO:0000256" key="3">
    <source>
        <dbReference type="ARBA" id="ARBA00022827"/>
    </source>
</evidence>
<comment type="cofactor">
    <cofactor evidence="1">
        <name>FAD</name>
        <dbReference type="ChEBI" id="CHEBI:57692"/>
    </cofactor>
</comment>
<dbReference type="InterPro" id="IPR051169">
    <property type="entry name" value="NADH-Q_oxidoreductase"/>
</dbReference>
<gene>
    <name evidence="6" type="ORF">GCM10011322_30750</name>
</gene>
<dbReference type="InterPro" id="IPR000408">
    <property type="entry name" value="Reg_chr_condens"/>
</dbReference>
<dbReference type="PANTHER" id="PTHR42913:SF9">
    <property type="entry name" value="SLR1591 PROTEIN"/>
    <property type="match status" value="1"/>
</dbReference>
<evidence type="ECO:0000256" key="2">
    <source>
        <dbReference type="ARBA" id="ARBA00022630"/>
    </source>
</evidence>
<protein>
    <submittedName>
        <fullName evidence="6">Pyridine nucleotide-disulfide oxidoreductase</fullName>
    </submittedName>
</protein>
<comment type="caution">
    <text evidence="6">The sequence shown here is derived from an EMBL/GenBank/DDBJ whole genome shotgun (WGS) entry which is preliminary data.</text>
</comment>
<sequence length="371" mass="39233">MTKLVLVGGGHSHALVLDALRKRPEPGIALTLVSPAETSPYSGMLPGHVAGLYAREAMHIDVRRLVEEAGGRFVLGAAERIDRDAREVVLGDGAHVPYDLVSLDIGITPDLSRIPGAREHAIAVKPIGDLLAKIDRLISAVREPDGPRDVVVVGGGAAGLCLAFALARRLRAEARSEQGPTLTIVTAHALLPELNGRARRIARARLAQASIALVENDRVARVEPEAVILASGRTIASRATLVAVGAAPPPLVARSGLAADARGFLAVDATLRSVGDPRVFAAGDCAGSVTDPRPKAGVFAVRQGPILAENLRRAVRGEPLVPYSPQTNWLVLMSTADGRAIAARGRHLALEGRLVWWLKDRIDRRFVQGLA</sequence>
<dbReference type="SUPFAM" id="SSF51905">
    <property type="entry name" value="FAD/NAD(P)-binding domain"/>
    <property type="match status" value="2"/>
</dbReference>
<keyword evidence="7" id="KW-1185">Reference proteome</keyword>
<dbReference type="EMBL" id="BMMF01000009">
    <property type="protein sequence ID" value="GGK41455.1"/>
    <property type="molecule type" value="Genomic_DNA"/>
</dbReference>
<evidence type="ECO:0000313" key="7">
    <source>
        <dbReference type="Proteomes" id="UP000600449"/>
    </source>
</evidence>
<dbReference type="Gene3D" id="3.50.50.100">
    <property type="match status" value="1"/>
</dbReference>
<accession>A0A917QAZ2</accession>
<dbReference type="Proteomes" id="UP000600449">
    <property type="component" value="Unassembled WGS sequence"/>
</dbReference>
<dbReference type="RefSeq" id="WP_188914132.1">
    <property type="nucleotide sequence ID" value="NZ_BMMF01000009.1"/>
</dbReference>
<dbReference type="NCBIfam" id="TIGR03169">
    <property type="entry name" value="Nterm_to_SelD"/>
    <property type="match status" value="1"/>
</dbReference>
<dbReference type="GO" id="GO:0019646">
    <property type="term" value="P:aerobic electron transport chain"/>
    <property type="evidence" value="ECO:0007669"/>
    <property type="project" value="TreeGrafter"/>
</dbReference>
<proteinExistence type="predicted"/>
<keyword evidence="4" id="KW-0560">Oxidoreductase</keyword>
<dbReference type="InterPro" id="IPR036188">
    <property type="entry name" value="FAD/NAD-bd_sf"/>
</dbReference>
<reference evidence="6 7" key="1">
    <citation type="journal article" date="2014" name="Int. J. Syst. Evol. Microbiol.">
        <title>Complete genome sequence of Corynebacterium casei LMG S-19264T (=DSM 44701T), isolated from a smear-ripened cheese.</title>
        <authorList>
            <consortium name="US DOE Joint Genome Institute (JGI-PGF)"/>
            <person name="Walter F."/>
            <person name="Albersmeier A."/>
            <person name="Kalinowski J."/>
            <person name="Ruckert C."/>
        </authorList>
    </citation>
    <scope>NUCLEOTIDE SEQUENCE [LARGE SCALE GENOMIC DNA]</scope>
    <source>
        <strain evidence="6 7">CGMCC 1.9161</strain>
    </source>
</reference>
<dbReference type="PROSITE" id="PS00626">
    <property type="entry name" value="RCC1_2"/>
    <property type="match status" value="1"/>
</dbReference>
<evidence type="ECO:0000256" key="4">
    <source>
        <dbReference type="ARBA" id="ARBA00023002"/>
    </source>
</evidence>
<dbReference type="InterPro" id="IPR023753">
    <property type="entry name" value="FAD/NAD-binding_dom"/>
</dbReference>
<dbReference type="PANTHER" id="PTHR42913">
    <property type="entry name" value="APOPTOSIS-INDUCING FACTOR 1"/>
    <property type="match status" value="1"/>
</dbReference>
<organism evidence="6 7">
    <name type="scientific">Salinarimonas ramus</name>
    <dbReference type="NCBI Taxonomy" id="690164"/>
    <lineage>
        <taxon>Bacteria</taxon>
        <taxon>Pseudomonadati</taxon>
        <taxon>Pseudomonadota</taxon>
        <taxon>Alphaproteobacteria</taxon>
        <taxon>Hyphomicrobiales</taxon>
        <taxon>Salinarimonadaceae</taxon>
        <taxon>Salinarimonas</taxon>
    </lineage>
</organism>
<name>A0A917QAZ2_9HYPH</name>
<dbReference type="Pfam" id="PF07992">
    <property type="entry name" value="Pyr_redox_2"/>
    <property type="match status" value="1"/>
</dbReference>
<dbReference type="AlphaFoldDB" id="A0A917QAZ2"/>
<dbReference type="GO" id="GO:0003955">
    <property type="term" value="F:NAD(P)H dehydrogenase (quinone) activity"/>
    <property type="evidence" value="ECO:0007669"/>
    <property type="project" value="TreeGrafter"/>
</dbReference>
<evidence type="ECO:0000256" key="1">
    <source>
        <dbReference type="ARBA" id="ARBA00001974"/>
    </source>
</evidence>
<feature type="domain" description="FAD/NAD(P)-binding" evidence="5">
    <location>
        <begin position="3"/>
        <end position="304"/>
    </location>
</feature>
<evidence type="ECO:0000259" key="5">
    <source>
        <dbReference type="Pfam" id="PF07992"/>
    </source>
</evidence>
<evidence type="ECO:0000313" key="6">
    <source>
        <dbReference type="EMBL" id="GGK41455.1"/>
    </source>
</evidence>